<dbReference type="InParanoid" id="A0A0D2VW59"/>
<name>A0A0D2VW59_CAPO3</name>
<proteinExistence type="predicted"/>
<dbReference type="AlphaFoldDB" id="A0A0D2VW59"/>
<feature type="transmembrane region" description="Helical" evidence="1">
    <location>
        <begin position="128"/>
        <end position="147"/>
    </location>
</feature>
<protein>
    <submittedName>
        <fullName evidence="2">Uncharacterized protein</fullName>
    </submittedName>
</protein>
<accession>A0A0D2VW59</accession>
<dbReference type="Proteomes" id="UP000008743">
    <property type="component" value="Unassembled WGS sequence"/>
</dbReference>
<dbReference type="RefSeq" id="XP_004345757.1">
    <property type="nucleotide sequence ID" value="XM_004345707.1"/>
</dbReference>
<gene>
    <name evidence="2" type="ORF">CAOG_006167</name>
</gene>
<reference evidence="3" key="1">
    <citation type="submission" date="2011-02" db="EMBL/GenBank/DDBJ databases">
        <title>The Genome Sequence of Capsaspora owczarzaki ATCC 30864.</title>
        <authorList>
            <person name="Russ C."/>
            <person name="Cuomo C."/>
            <person name="Burger G."/>
            <person name="Gray M.W."/>
            <person name="Holland P.W.H."/>
            <person name="King N."/>
            <person name="Lang F.B.F."/>
            <person name="Roger A.J."/>
            <person name="Ruiz-Trillo I."/>
            <person name="Young S.K."/>
            <person name="Zeng Q."/>
            <person name="Gargeya S."/>
            <person name="Alvarado L."/>
            <person name="Berlin A."/>
            <person name="Chapman S.B."/>
            <person name="Chen Z."/>
            <person name="Freedman E."/>
            <person name="Gellesch M."/>
            <person name="Goldberg J."/>
            <person name="Griggs A."/>
            <person name="Gujja S."/>
            <person name="Heilman E."/>
            <person name="Heiman D."/>
            <person name="Howarth C."/>
            <person name="Mehta T."/>
            <person name="Neiman D."/>
            <person name="Pearson M."/>
            <person name="Roberts A."/>
            <person name="Saif S."/>
            <person name="Shea T."/>
            <person name="Shenoy N."/>
            <person name="Sisk P."/>
            <person name="Stolte C."/>
            <person name="Sykes S."/>
            <person name="White J."/>
            <person name="Yandava C."/>
            <person name="Haas B."/>
            <person name="Nusbaum C."/>
            <person name="Birren B."/>
        </authorList>
    </citation>
    <scope>NUCLEOTIDE SEQUENCE</scope>
    <source>
        <strain evidence="3">ATCC 30864</strain>
    </source>
</reference>
<evidence type="ECO:0000256" key="1">
    <source>
        <dbReference type="SAM" id="Phobius"/>
    </source>
</evidence>
<feature type="transmembrane region" description="Helical" evidence="1">
    <location>
        <begin position="12"/>
        <end position="32"/>
    </location>
</feature>
<organism evidence="2 3">
    <name type="scientific">Capsaspora owczarzaki (strain ATCC 30864)</name>
    <dbReference type="NCBI Taxonomy" id="595528"/>
    <lineage>
        <taxon>Eukaryota</taxon>
        <taxon>Filasterea</taxon>
        <taxon>Capsaspora</taxon>
    </lineage>
</organism>
<keyword evidence="1" id="KW-0812">Transmembrane</keyword>
<keyword evidence="3" id="KW-1185">Reference proteome</keyword>
<keyword evidence="1" id="KW-1133">Transmembrane helix</keyword>
<keyword evidence="1" id="KW-0472">Membrane</keyword>
<feature type="transmembrane region" description="Helical" evidence="1">
    <location>
        <begin position="82"/>
        <end position="102"/>
    </location>
</feature>
<evidence type="ECO:0000313" key="2">
    <source>
        <dbReference type="EMBL" id="KJE95752.1"/>
    </source>
</evidence>
<evidence type="ECO:0000313" key="3">
    <source>
        <dbReference type="Proteomes" id="UP000008743"/>
    </source>
</evidence>
<feature type="transmembrane region" description="Helical" evidence="1">
    <location>
        <begin position="52"/>
        <end position="70"/>
    </location>
</feature>
<sequence>MGSGFNKTARNLRVAAFVIGLIGGIAAIVGYAGLVNSDSAAMKAGLPYKQLAWGPAAIYAVHLVSLIALFKHWPILNNVHTILIAVTFVYLATNQLTTYLLTYCNEYPELQLKMTGLDGDCGNVKTQFGGLILIIASQILFLLGAAANENGYTSI</sequence>
<dbReference type="EMBL" id="KE346369">
    <property type="protein sequence ID" value="KJE95752.1"/>
    <property type="molecule type" value="Genomic_DNA"/>
</dbReference>